<dbReference type="InterPro" id="IPR012348">
    <property type="entry name" value="RNR-like"/>
</dbReference>
<reference evidence="2 3" key="1">
    <citation type="journal article" date="2013" name="Genome Announc.">
        <title>Complete Genome Sequence of the Thermophilic and Facultatively Chemolithoautotrophic Sulfate Reducer Archaeoglobus sulfaticallidus Strain PM70-1T.</title>
        <authorList>
            <person name="Stokke R."/>
            <person name="Hocking W.P."/>
            <person name="Steinsbu B.O."/>
            <person name="Steen I.H."/>
        </authorList>
    </citation>
    <scope>NUCLEOTIDE SEQUENCE [LARGE SCALE GENOMIC DNA]</scope>
    <source>
        <strain evidence="2">PM70-1</strain>
    </source>
</reference>
<feature type="domain" description="TRASH" evidence="1">
    <location>
        <begin position="20"/>
        <end position="58"/>
    </location>
</feature>
<dbReference type="Pfam" id="PF04945">
    <property type="entry name" value="YHS"/>
    <property type="match status" value="1"/>
</dbReference>
<name>N0BDK6_9EURY</name>
<keyword evidence="3" id="KW-1185">Reference proteome</keyword>
<protein>
    <recommendedName>
        <fullName evidence="1">TRASH domain-containing protein</fullName>
    </recommendedName>
</protein>
<dbReference type="InterPro" id="IPR011017">
    <property type="entry name" value="TRASH_dom"/>
</dbReference>
<dbReference type="SMART" id="SM00746">
    <property type="entry name" value="TRASH"/>
    <property type="match status" value="1"/>
</dbReference>
<accession>N0BDK6</accession>
<dbReference type="eggNOG" id="arCOG04507">
    <property type="taxonomic scope" value="Archaea"/>
</dbReference>
<dbReference type="SUPFAM" id="SSF47240">
    <property type="entry name" value="Ferritin-like"/>
    <property type="match status" value="1"/>
</dbReference>
<dbReference type="GeneID" id="15391946"/>
<dbReference type="AlphaFoldDB" id="N0BDK6"/>
<dbReference type="Gene3D" id="1.10.620.20">
    <property type="entry name" value="Ribonucleotide Reductase, subunit A"/>
    <property type="match status" value="1"/>
</dbReference>
<dbReference type="STRING" id="387631.Asulf_00300"/>
<dbReference type="GO" id="GO:0016491">
    <property type="term" value="F:oxidoreductase activity"/>
    <property type="evidence" value="ECO:0007669"/>
    <property type="project" value="InterPro"/>
</dbReference>
<organism evidence="2 3">
    <name type="scientific">Archaeoglobus sulfaticallidus PM70-1</name>
    <dbReference type="NCBI Taxonomy" id="387631"/>
    <lineage>
        <taxon>Archaea</taxon>
        <taxon>Methanobacteriati</taxon>
        <taxon>Methanobacteriota</taxon>
        <taxon>Archaeoglobi</taxon>
        <taxon>Archaeoglobales</taxon>
        <taxon>Archaeoglobaceae</taxon>
        <taxon>Archaeoglobus</taxon>
    </lineage>
</organism>
<dbReference type="EMBL" id="CP005290">
    <property type="protein sequence ID" value="AGK60332.1"/>
    <property type="molecule type" value="Genomic_DNA"/>
</dbReference>
<dbReference type="InterPro" id="IPR007029">
    <property type="entry name" value="YHS_dom"/>
</dbReference>
<evidence type="ECO:0000313" key="3">
    <source>
        <dbReference type="Proteomes" id="UP000013307"/>
    </source>
</evidence>
<evidence type="ECO:0000259" key="1">
    <source>
        <dbReference type="SMART" id="SM00746"/>
    </source>
</evidence>
<dbReference type="OrthoDB" id="37898at2157"/>
<proteinExistence type="predicted"/>
<dbReference type="RefSeq" id="WP_015589931.1">
    <property type="nucleotide sequence ID" value="NC_021169.1"/>
</dbReference>
<gene>
    <name evidence="2" type="ORF">Asulf_00300</name>
</gene>
<dbReference type="HOGENOM" id="CLU_185152_2_0_2"/>
<dbReference type="KEGG" id="ast:Asulf_00300"/>
<dbReference type="Proteomes" id="UP000013307">
    <property type="component" value="Chromosome"/>
</dbReference>
<evidence type="ECO:0000313" key="2">
    <source>
        <dbReference type="EMBL" id="AGK60332.1"/>
    </source>
</evidence>
<sequence length="74" mass="8633">MFCRHSRHKHETETNDKTKDPVCGMVIDREKAVSKSEYMGKTYYFCSLDCKKTFDENPEKYLKKRSSASGHSCC</sequence>
<dbReference type="InterPro" id="IPR009078">
    <property type="entry name" value="Ferritin-like_SF"/>
</dbReference>